<dbReference type="PANTHER" id="PTHR36152">
    <property type="entry name" value="CYTOPLASMIC PROTEIN-RELATED"/>
    <property type="match status" value="1"/>
</dbReference>
<dbReference type="InterPro" id="IPR053165">
    <property type="entry name" value="HSI-I_assembly_Hcp1"/>
</dbReference>
<proteinExistence type="predicted"/>
<dbReference type="AlphaFoldDB" id="A0A7K0CPR6"/>
<reference evidence="1 2" key="1">
    <citation type="submission" date="2019-10" db="EMBL/GenBank/DDBJ databases">
        <title>Streptomyces smaragdinus sp. nov. and Streptomyces fabii sp. nov., isolated from the gut of fungus growing-termite Macrotermes natalensis.</title>
        <authorList>
            <person name="Schwitalla J."/>
            <person name="Benndorf R."/>
            <person name="Martin K."/>
            <person name="De Beer W."/>
            <person name="Kaster A.-K."/>
            <person name="Vollmers J."/>
            <person name="Poulsen M."/>
            <person name="Beemelmanns C."/>
        </authorList>
    </citation>
    <scope>NUCLEOTIDE SEQUENCE [LARGE SCALE GENOMIC DNA]</scope>
    <source>
        <strain evidence="1 2">RB5</strain>
    </source>
</reference>
<dbReference type="Proteomes" id="UP000466345">
    <property type="component" value="Unassembled WGS sequence"/>
</dbReference>
<dbReference type="InterPro" id="IPR008514">
    <property type="entry name" value="T6SS_Hcp"/>
</dbReference>
<gene>
    <name evidence="1" type="primary">hcp1</name>
    <name evidence="1" type="ORF">SRB5_56210</name>
</gene>
<comment type="caution">
    <text evidence="1">The sequence shown here is derived from an EMBL/GenBank/DDBJ whole genome shotgun (WGS) entry which is preliminary data.</text>
</comment>
<sequence length="164" mass="17243">MAAEHEQPGVSGTYFLQIDGIPGTSTNIRHQREIEIESYSLGVMTAEAVPGGGGGGGAGKPEFIDFSFTKAPDSTSPLIFKSAVTGTHHKKAVLTADKGGDQPQTYLKITMEDVIVSGFSTSGQSEDSSSEEVSLDYGKITMSSLAPDGTFVTTCWNRKTAKAC</sequence>
<dbReference type="Gene3D" id="2.30.110.20">
    <property type="entry name" value="Hcp1-like"/>
    <property type="match status" value="1"/>
</dbReference>
<dbReference type="SUPFAM" id="SSF141452">
    <property type="entry name" value="Hcp1-like"/>
    <property type="match status" value="1"/>
</dbReference>
<evidence type="ECO:0000313" key="1">
    <source>
        <dbReference type="EMBL" id="MQY15439.1"/>
    </source>
</evidence>
<organism evidence="1 2">
    <name type="scientific">Streptomyces smaragdinus</name>
    <dbReference type="NCBI Taxonomy" id="2585196"/>
    <lineage>
        <taxon>Bacteria</taxon>
        <taxon>Bacillati</taxon>
        <taxon>Actinomycetota</taxon>
        <taxon>Actinomycetes</taxon>
        <taxon>Kitasatosporales</taxon>
        <taxon>Streptomycetaceae</taxon>
        <taxon>Streptomyces</taxon>
    </lineage>
</organism>
<dbReference type="EMBL" id="WEGJ01000033">
    <property type="protein sequence ID" value="MQY15439.1"/>
    <property type="molecule type" value="Genomic_DNA"/>
</dbReference>
<evidence type="ECO:0000313" key="2">
    <source>
        <dbReference type="Proteomes" id="UP000466345"/>
    </source>
</evidence>
<keyword evidence="2" id="KW-1185">Reference proteome</keyword>
<dbReference type="PANTHER" id="PTHR36152:SF1">
    <property type="entry name" value="UBIQUITIN-LIKE DOMAIN-CONTAINING PROTEIN"/>
    <property type="match status" value="1"/>
</dbReference>
<protein>
    <submittedName>
        <fullName evidence="1">Protein hcp1</fullName>
    </submittedName>
</protein>
<dbReference type="InterPro" id="IPR036624">
    <property type="entry name" value="Hcp1-lik_sf"/>
</dbReference>
<dbReference type="Pfam" id="PF05638">
    <property type="entry name" value="T6SS_HCP"/>
    <property type="match status" value="1"/>
</dbReference>
<name>A0A7K0CPR6_9ACTN</name>
<accession>A0A7K0CPR6</accession>